<comment type="caution">
    <text evidence="1">The sequence shown here is derived from an EMBL/GenBank/DDBJ whole genome shotgun (WGS) entry which is preliminary data.</text>
</comment>
<sequence>MLEIYLSRNTSRNQKLFNFCRSHDISYTCKDVGHLAHEDLLGLFAKTSDCFELLAPSFQRFKRQERMKLSELVTLVLTRPEQNLRLPLVVSHQKVYPDMSVEEARTFLPRDHKEMLFREHLFKDMTEQEAL</sequence>
<accession>A0AAP6ENK5</accession>
<dbReference type="RefSeq" id="WP_049512012.1">
    <property type="nucleotide sequence ID" value="NZ_CP012805.1"/>
</dbReference>
<dbReference type="Gene3D" id="3.40.30.10">
    <property type="entry name" value="Glutaredoxin"/>
    <property type="match status" value="1"/>
</dbReference>
<dbReference type="EMBL" id="JAWWVP010000012">
    <property type="protein sequence ID" value="MDX5041119.1"/>
    <property type="molecule type" value="Genomic_DNA"/>
</dbReference>
<organism evidence="1">
    <name type="scientific">Streptococcus anginosus</name>
    <dbReference type="NCBI Taxonomy" id="1328"/>
    <lineage>
        <taxon>Bacteria</taxon>
        <taxon>Bacillati</taxon>
        <taxon>Bacillota</taxon>
        <taxon>Bacilli</taxon>
        <taxon>Lactobacillales</taxon>
        <taxon>Streptococcaceae</taxon>
        <taxon>Streptococcus</taxon>
        <taxon>Streptococcus anginosus group</taxon>
    </lineage>
</organism>
<evidence type="ECO:0000313" key="1">
    <source>
        <dbReference type="EMBL" id="MDX5041119.1"/>
    </source>
</evidence>
<gene>
    <name evidence="1" type="ORF">SFH28_09750</name>
</gene>
<proteinExistence type="predicted"/>
<reference evidence="1" key="1">
    <citation type="submission" date="2023-11" db="EMBL/GenBank/DDBJ databases">
        <title>Streptococcus anginosus urogential strains.</title>
        <authorList>
            <person name="Appleberry H."/>
            <person name="Garcia-Israel J."/>
            <person name="Wolfe A."/>
            <person name="Putonti C."/>
        </authorList>
    </citation>
    <scope>NUCLEOTIDE SEQUENCE</scope>
    <source>
        <strain evidence="1">UMB1758</strain>
    </source>
</reference>
<dbReference type="AlphaFoldDB" id="A0AAP6ENK5"/>
<name>A0AAP6ENK5_STRAP</name>
<evidence type="ECO:0008006" key="2">
    <source>
        <dbReference type="Google" id="ProtNLM"/>
    </source>
</evidence>
<protein>
    <recommendedName>
        <fullName evidence="2">Arsenate reductase</fullName>
    </recommendedName>
</protein>